<protein>
    <submittedName>
        <fullName evidence="1">Uncharacterized protein</fullName>
    </submittedName>
</protein>
<sequence length="44" mass="5177">MSPTLKLRLLFSGTKIFHNQQIIALELLLIRCLHPIIKNFNFQI</sequence>
<proteinExistence type="predicted"/>
<name>A0A2P2NFB2_RHIMU</name>
<reference evidence="1" key="1">
    <citation type="submission" date="2018-02" db="EMBL/GenBank/DDBJ databases">
        <title>Rhizophora mucronata_Transcriptome.</title>
        <authorList>
            <person name="Meera S.P."/>
            <person name="Sreeshan A."/>
            <person name="Augustine A."/>
        </authorList>
    </citation>
    <scope>NUCLEOTIDE SEQUENCE</scope>
    <source>
        <tissue evidence="1">Leaf</tissue>
    </source>
</reference>
<accession>A0A2P2NFB2</accession>
<evidence type="ECO:0000313" key="1">
    <source>
        <dbReference type="EMBL" id="MBX41154.1"/>
    </source>
</evidence>
<dbReference type="AlphaFoldDB" id="A0A2P2NFB2"/>
<organism evidence="1">
    <name type="scientific">Rhizophora mucronata</name>
    <name type="common">Asiatic mangrove</name>
    <dbReference type="NCBI Taxonomy" id="61149"/>
    <lineage>
        <taxon>Eukaryota</taxon>
        <taxon>Viridiplantae</taxon>
        <taxon>Streptophyta</taxon>
        <taxon>Embryophyta</taxon>
        <taxon>Tracheophyta</taxon>
        <taxon>Spermatophyta</taxon>
        <taxon>Magnoliopsida</taxon>
        <taxon>eudicotyledons</taxon>
        <taxon>Gunneridae</taxon>
        <taxon>Pentapetalae</taxon>
        <taxon>rosids</taxon>
        <taxon>fabids</taxon>
        <taxon>Malpighiales</taxon>
        <taxon>Rhizophoraceae</taxon>
        <taxon>Rhizophora</taxon>
    </lineage>
</organism>
<dbReference type="EMBL" id="GGEC01060670">
    <property type="protein sequence ID" value="MBX41154.1"/>
    <property type="molecule type" value="Transcribed_RNA"/>
</dbReference>